<feature type="transmembrane region" description="Helical" evidence="1">
    <location>
        <begin position="224"/>
        <end position="241"/>
    </location>
</feature>
<sequence length="485" mass="54640">MRGTRKLWFAGLLMVLPSLYFVLRYPLIGNIKLTDMGWMSGHSQQGLWEFLLAITCMFLVYSYAIITCTHVDNYSARYPVFICGVALVIIFAFMYPTTAIDVFVYAARSRVFTHYGADPMTTPANKFFFDHFVRFAQQYGDNISVYGPLWNLLAAPITVLSGESMGKAIVGFKLLAVLSTIASAILIYLVLREISPQGASLGVLLFLWNPLVLWEIPGNGHNDLVFLIFVLLAILAWQRGFGFVSPALLLAGAMVKYVPFILLPIFLVAIGSQSLRKSLDLRKILFGVVSCCVVLLISFWPFYNPWAIYESIREQDRIMLVSPASALINLLSGGKVDQDIASWVKLTGRGIFLIVLLILLWVVWKSPKFLPFAVFECLFMYLILAAWSVQNWYGVWLVAIAALINGWHRARAISMSIGMLYVYGLFIWVRYLWIQDGIELLYWGVLMIFLLPVAFTLVQYGLRIFLDKRPSAKGEAATSLVSISS</sequence>
<feature type="transmembrane region" description="Helical" evidence="1">
    <location>
        <begin position="7"/>
        <end position="27"/>
    </location>
</feature>
<keyword evidence="1" id="KW-0472">Membrane</keyword>
<protein>
    <recommendedName>
        <fullName evidence="4">DUF2029 domain-containing protein</fullName>
    </recommendedName>
</protein>
<dbReference type="STRING" id="525904.Tter_0390"/>
<dbReference type="AlphaFoldDB" id="D1CEF6"/>
<dbReference type="EMBL" id="CP001825">
    <property type="protein sequence ID" value="ACZ41312.1"/>
    <property type="molecule type" value="Genomic_DNA"/>
</dbReference>
<evidence type="ECO:0000313" key="3">
    <source>
        <dbReference type="Proteomes" id="UP000000323"/>
    </source>
</evidence>
<dbReference type="HOGENOM" id="CLU_596806_0_0_0"/>
<feature type="transmembrane region" description="Helical" evidence="1">
    <location>
        <begin position="284"/>
        <end position="303"/>
    </location>
</feature>
<dbReference type="Proteomes" id="UP000000323">
    <property type="component" value="Chromosome 1"/>
</dbReference>
<name>D1CEF6_THET1</name>
<keyword evidence="3" id="KW-1185">Reference proteome</keyword>
<organism evidence="2 3">
    <name type="scientific">Thermobaculum terrenum (strain ATCC BAA-798 / CCMEE 7001 / YNP1)</name>
    <dbReference type="NCBI Taxonomy" id="525904"/>
    <lineage>
        <taxon>Bacteria</taxon>
        <taxon>Bacillati</taxon>
        <taxon>Chloroflexota</taxon>
        <taxon>Chloroflexia</taxon>
        <taxon>Candidatus Thermobaculales</taxon>
        <taxon>Candidatus Thermobaculaceae</taxon>
        <taxon>Thermobaculum</taxon>
    </lineage>
</organism>
<feature type="transmembrane region" description="Helical" evidence="1">
    <location>
        <begin position="78"/>
        <end position="95"/>
    </location>
</feature>
<feature type="transmembrane region" description="Helical" evidence="1">
    <location>
        <begin position="440"/>
        <end position="462"/>
    </location>
</feature>
<proteinExistence type="predicted"/>
<feature type="transmembrane region" description="Helical" evidence="1">
    <location>
        <begin position="340"/>
        <end position="362"/>
    </location>
</feature>
<keyword evidence="1" id="KW-0812">Transmembrane</keyword>
<dbReference type="RefSeq" id="WP_012874347.1">
    <property type="nucleotide sequence ID" value="NC_013525.1"/>
</dbReference>
<feature type="transmembrane region" description="Helical" evidence="1">
    <location>
        <begin position="174"/>
        <end position="191"/>
    </location>
</feature>
<reference evidence="3" key="1">
    <citation type="journal article" date="2010" name="Stand. Genomic Sci.">
        <title>Complete genome sequence of 'Thermobaculum terrenum' type strain (YNP1).</title>
        <authorList>
            <person name="Kiss H."/>
            <person name="Cleland D."/>
            <person name="Lapidus A."/>
            <person name="Lucas S."/>
            <person name="Glavina Del Rio T."/>
            <person name="Nolan M."/>
            <person name="Tice H."/>
            <person name="Han C."/>
            <person name="Goodwin L."/>
            <person name="Pitluck S."/>
            <person name="Liolios K."/>
            <person name="Ivanova N."/>
            <person name="Mavromatis K."/>
            <person name="Ovchinnikova G."/>
            <person name="Pati A."/>
            <person name="Chen A."/>
            <person name="Palaniappan K."/>
            <person name="Land M."/>
            <person name="Hauser L."/>
            <person name="Chang Y."/>
            <person name="Jeffries C."/>
            <person name="Lu M."/>
            <person name="Brettin T."/>
            <person name="Detter J."/>
            <person name="Goker M."/>
            <person name="Tindall B."/>
            <person name="Beck B."/>
            <person name="McDermott T."/>
            <person name="Woyke T."/>
            <person name="Bristow J."/>
            <person name="Eisen J."/>
            <person name="Markowitz V."/>
            <person name="Hugenholtz P."/>
            <person name="Kyrpides N."/>
            <person name="Klenk H."/>
            <person name="Cheng J."/>
        </authorList>
    </citation>
    <scope>NUCLEOTIDE SEQUENCE [LARGE SCALE GENOMIC DNA]</scope>
    <source>
        <strain evidence="3">ATCC BAA-798 / YNP1</strain>
    </source>
</reference>
<evidence type="ECO:0000313" key="2">
    <source>
        <dbReference type="EMBL" id="ACZ41312.1"/>
    </source>
</evidence>
<dbReference type="KEGG" id="ttr:Tter_0390"/>
<keyword evidence="1" id="KW-1133">Transmembrane helix</keyword>
<accession>D1CEF6</accession>
<dbReference type="OrthoDB" id="138376at2"/>
<evidence type="ECO:0000256" key="1">
    <source>
        <dbReference type="SAM" id="Phobius"/>
    </source>
</evidence>
<feature type="transmembrane region" description="Helical" evidence="1">
    <location>
        <begin position="197"/>
        <end position="217"/>
    </location>
</feature>
<feature type="transmembrane region" description="Helical" evidence="1">
    <location>
        <begin position="247"/>
        <end position="272"/>
    </location>
</feature>
<feature type="transmembrane region" description="Helical" evidence="1">
    <location>
        <begin position="417"/>
        <end position="434"/>
    </location>
</feature>
<gene>
    <name evidence="2" type="ordered locus">Tter_0390</name>
</gene>
<evidence type="ECO:0008006" key="4">
    <source>
        <dbReference type="Google" id="ProtNLM"/>
    </source>
</evidence>
<dbReference type="Pfam" id="PF26314">
    <property type="entry name" value="MptA_B_family"/>
    <property type="match status" value="1"/>
</dbReference>
<feature type="transmembrane region" description="Helical" evidence="1">
    <location>
        <begin position="47"/>
        <end position="66"/>
    </location>
</feature>